<dbReference type="Gene3D" id="3.40.50.2000">
    <property type="entry name" value="Glycogen Phosphorylase B"/>
    <property type="match status" value="2"/>
</dbReference>
<protein>
    <submittedName>
        <fullName evidence="3">Glycosyltransferase</fullName>
    </submittedName>
</protein>
<accession>A0A7C9F5S2</accession>
<dbReference type="AlphaFoldDB" id="A0A7C9F5S2"/>
<comment type="caution">
    <text evidence="3">The sequence shown here is derived from an EMBL/GenBank/DDBJ whole genome shotgun (WGS) entry which is preliminary data.</text>
</comment>
<dbReference type="SUPFAM" id="SSF53756">
    <property type="entry name" value="UDP-Glycosyltransferase/glycogen phosphorylase"/>
    <property type="match status" value="1"/>
</dbReference>
<dbReference type="Proteomes" id="UP000479293">
    <property type="component" value="Unassembled WGS sequence"/>
</dbReference>
<dbReference type="InterPro" id="IPR028098">
    <property type="entry name" value="Glyco_trans_4-like_N"/>
</dbReference>
<evidence type="ECO:0000259" key="1">
    <source>
        <dbReference type="Pfam" id="PF00534"/>
    </source>
</evidence>
<dbReference type="EMBL" id="WHLY01000002">
    <property type="protein sequence ID" value="MPR33426.1"/>
    <property type="molecule type" value="Genomic_DNA"/>
</dbReference>
<organism evidence="3 4">
    <name type="scientific">Salmonirosea aquatica</name>
    <dbReference type="NCBI Taxonomy" id="2654236"/>
    <lineage>
        <taxon>Bacteria</taxon>
        <taxon>Pseudomonadati</taxon>
        <taxon>Bacteroidota</taxon>
        <taxon>Cytophagia</taxon>
        <taxon>Cytophagales</taxon>
        <taxon>Spirosomataceae</taxon>
        <taxon>Salmonirosea</taxon>
    </lineage>
</organism>
<dbReference type="Pfam" id="PF00534">
    <property type="entry name" value="Glycos_transf_1"/>
    <property type="match status" value="1"/>
</dbReference>
<dbReference type="PANTHER" id="PTHR12526">
    <property type="entry name" value="GLYCOSYLTRANSFERASE"/>
    <property type="match status" value="1"/>
</dbReference>
<dbReference type="InterPro" id="IPR001296">
    <property type="entry name" value="Glyco_trans_1"/>
</dbReference>
<gene>
    <name evidence="3" type="ORF">GBK04_08635</name>
</gene>
<dbReference type="GO" id="GO:0016757">
    <property type="term" value="F:glycosyltransferase activity"/>
    <property type="evidence" value="ECO:0007669"/>
    <property type="project" value="InterPro"/>
</dbReference>
<dbReference type="Pfam" id="PF13439">
    <property type="entry name" value="Glyco_transf_4"/>
    <property type="match status" value="1"/>
</dbReference>
<reference evidence="3 4" key="1">
    <citation type="submission" date="2019-10" db="EMBL/GenBank/DDBJ databases">
        <title>Draft Genome Sequence of Cytophagaceae sp. SJW1-29.</title>
        <authorList>
            <person name="Choi A."/>
        </authorList>
    </citation>
    <scope>NUCLEOTIDE SEQUENCE [LARGE SCALE GENOMIC DNA]</scope>
    <source>
        <strain evidence="3 4">SJW1-29</strain>
    </source>
</reference>
<name>A0A7C9F5S2_9BACT</name>
<proteinExistence type="predicted"/>
<feature type="domain" description="Glycosyl transferase family 1" evidence="1">
    <location>
        <begin position="207"/>
        <end position="367"/>
    </location>
</feature>
<evidence type="ECO:0000259" key="2">
    <source>
        <dbReference type="Pfam" id="PF13439"/>
    </source>
</evidence>
<keyword evidence="3" id="KW-0808">Transferase</keyword>
<sequence>MESTPGTKVLIILPHTGTGGDTQVLYNLLYVLSSDSLKFHLLVSQRGAMHEHFRQFGEVYTFPIDDMKWTRRFFRRFLLPVFVGLKKQYGRYLLRKINPDLVYINTVNEHEFSQIAVRSDKRLIVHVHEMGFVVTQRMRTRWMEALLSKAHIVVSPARAAAEFYRDVYGVPEEKMKLIYETVSEKRLSQQRLKGEQVELRTAADILLIGAVGSVIYRKGVDTFLRACSILKDKLPNQSFEFLWLGGPSELQDKSIYYRALLKSIEREGLQSHFRFLPHSSEVGDFYADLDIFVLPSRMEAFPLVILEACLAEKPVVAMDVAGVREVVDDETGYLVRDQTPEGLAQGIAYFIQNAELRRVAGQNGRKRVLEKYEATVQSFKWRQLLIEATS</sequence>
<feature type="domain" description="Glycosyltransferase subfamily 4-like N-terminal" evidence="2">
    <location>
        <begin position="19"/>
        <end position="182"/>
    </location>
</feature>
<dbReference type="RefSeq" id="WP_152758662.1">
    <property type="nucleotide sequence ID" value="NZ_WHLY01000002.1"/>
</dbReference>
<dbReference type="CDD" id="cd03801">
    <property type="entry name" value="GT4_PimA-like"/>
    <property type="match status" value="1"/>
</dbReference>
<keyword evidence="4" id="KW-1185">Reference proteome</keyword>
<evidence type="ECO:0000313" key="3">
    <source>
        <dbReference type="EMBL" id="MPR33426.1"/>
    </source>
</evidence>
<evidence type="ECO:0000313" key="4">
    <source>
        <dbReference type="Proteomes" id="UP000479293"/>
    </source>
</evidence>